<accession>A0A2X3DF97</accession>
<evidence type="ECO:0000313" key="1">
    <source>
        <dbReference type="EMBL" id="SQB98169.1"/>
    </source>
</evidence>
<dbReference type="PANTHER" id="PTHR40658:SF4">
    <property type="entry name" value="HYPOTHETICAL CYTOSOLIC PROTEIN"/>
    <property type="match status" value="1"/>
</dbReference>
<dbReference type="EMBL" id="UAWL01000006">
    <property type="protein sequence ID" value="SQB98169.1"/>
    <property type="molecule type" value="Genomic_DNA"/>
</dbReference>
<sequence length="170" mass="19957">MSRPTTKLQLQEASQTNFEKLFAIIESIPLDAQNTHFAYNERDETLKDVLIHLYEWQNLLLTFVRTNLNKTSDFIPFLPPPYNFKTYPKMNWAMKEKHHATSLEHAKSLLYQSHTEVMELIATLPHKTLFVKKHYKWCGNTSLGSYCVSSTSSHYDWAIKCIKKYVRALK</sequence>
<reference evidence="1 2" key="1">
    <citation type="submission" date="2018-06" db="EMBL/GenBank/DDBJ databases">
        <authorList>
            <consortium name="Pathogen Informatics"/>
            <person name="Doyle S."/>
        </authorList>
    </citation>
    <scope>NUCLEOTIDE SEQUENCE [LARGE SCALE GENOMIC DNA]</scope>
    <source>
        <strain evidence="1 2">NCTC13102</strain>
    </source>
</reference>
<protein>
    <submittedName>
        <fullName evidence="1">Uncharacterized conserved protein</fullName>
    </submittedName>
</protein>
<dbReference type="RefSeq" id="WP_112058415.1">
    <property type="nucleotide sequence ID" value="NZ_UAWL01000006.1"/>
</dbReference>
<dbReference type="Pfam" id="PF08020">
    <property type="entry name" value="DUF1706"/>
    <property type="match status" value="1"/>
</dbReference>
<dbReference type="PIRSF" id="PIRSF031551">
    <property type="entry name" value="DUF1706"/>
    <property type="match status" value="1"/>
</dbReference>
<evidence type="ECO:0000313" key="2">
    <source>
        <dbReference type="Proteomes" id="UP000250166"/>
    </source>
</evidence>
<dbReference type="AlphaFoldDB" id="A0A2X3DF97"/>
<dbReference type="Proteomes" id="UP000250166">
    <property type="component" value="Unassembled WGS sequence"/>
</dbReference>
<organism evidence="1 2">
    <name type="scientific">Helicobacter fennelliae</name>
    <dbReference type="NCBI Taxonomy" id="215"/>
    <lineage>
        <taxon>Bacteria</taxon>
        <taxon>Pseudomonadati</taxon>
        <taxon>Campylobacterota</taxon>
        <taxon>Epsilonproteobacteria</taxon>
        <taxon>Campylobacterales</taxon>
        <taxon>Helicobacteraceae</taxon>
        <taxon>Helicobacter</taxon>
    </lineage>
</organism>
<name>A0A2X3DF97_9HELI</name>
<dbReference type="InterPro" id="IPR034660">
    <property type="entry name" value="DinB/YfiT-like"/>
</dbReference>
<gene>
    <name evidence="1" type="ORF">NCTC13102_00625</name>
</gene>
<dbReference type="PANTHER" id="PTHR40658">
    <property type="match status" value="1"/>
</dbReference>
<proteinExistence type="predicted"/>
<dbReference type="Gene3D" id="1.20.120.450">
    <property type="entry name" value="dinb family like domain"/>
    <property type="match status" value="1"/>
</dbReference>
<dbReference type="InterPro" id="IPR012550">
    <property type="entry name" value="DUF1706"/>
</dbReference>